<evidence type="ECO:0000256" key="3">
    <source>
        <dbReference type="ARBA" id="ARBA00022729"/>
    </source>
</evidence>
<feature type="compositionally biased region" description="Basic residues" evidence="6">
    <location>
        <begin position="722"/>
        <end position="737"/>
    </location>
</feature>
<feature type="compositionally biased region" description="Low complexity" evidence="6">
    <location>
        <begin position="738"/>
        <end position="747"/>
    </location>
</feature>
<evidence type="ECO:0000256" key="6">
    <source>
        <dbReference type="SAM" id="MobiDB-lite"/>
    </source>
</evidence>
<dbReference type="InterPro" id="IPR053937">
    <property type="entry name" value="GOST_TM"/>
</dbReference>
<evidence type="ECO:0000313" key="11">
    <source>
        <dbReference type="EMBL" id="OUS47637.1"/>
    </source>
</evidence>
<keyword evidence="11" id="KW-0675">Receptor</keyword>
<evidence type="ECO:0000256" key="2">
    <source>
        <dbReference type="ARBA" id="ARBA00022692"/>
    </source>
</evidence>
<evidence type="ECO:0000256" key="4">
    <source>
        <dbReference type="ARBA" id="ARBA00022989"/>
    </source>
</evidence>
<keyword evidence="4 7" id="KW-1133">Transmembrane helix</keyword>
<sequence length="936" mass="103500">MRATMRSSSIARAFIVLVIALAAKASARITHHVVDKDDRSLILLREPFGFAKGGVMEIELKDPRFFLPENAPPADKTKFGFFVTEGKDEGALDAALGDGACVLDVDFVDVLFTFSDMEAQKKPGEEHVHAFEHRREVTKPGDYMLFFASCEPHTVVSFEVTTKFINKDANGHNDYLGRGEKALPSVYYLFFLLDAGACVAWAYVLGRSANKRGVRKIHWLMLALVSFKTLSVLAQAGRYHITRLTGSSKGWTVAYYIFTVCRSMLLFSVIALVGMGWSFLKPFLHQREKNLLMAVIPLQVMANIASVVVGEEGPADEGWFAWQNMFVVIDIVCCCAILVPIVWSIKHLRDSNESSEKKARNLEKLLLFRHFYVMTVAYIYFTRIIVYLLLSTVEYEFRWTAAFFSELATLAYYVATGYMFRPEEDNMYFSLKQEEDEDGVEMSDRARWSELDFTHPTPPRSSLSRLGTRVFASSQSCGRRFEIAAPSKSCNPRLAWSSRIAAAAVPLVFPLNLCAYASVFSNTLVRVVDVSSACSASSPSLDSRTIFTSLSDKQLASSKSAPSLSSLASSSSTADLRPTHAAADIARCVMRRAPRAYKSFAAWRIPLRIFFLSTLVAERSACASALVRASFFLFAIARRTFGVFVRVSVVVAVVVTASPVPGVDVEVVHVAAATPSPTPSLGAPAVGIATSAPELDALSARSRARRRVPLAIGPREVERRGVARPRARVHRRARVVRPHASTPSSARAMRRAVTRVRETASTSTSVAASSALGAWRRAFASDDERSRHEAMMGMEDAYGSGVTAQSEVENWSEEACSWATECEWRCAWERRFRNSGDTLPAKKRWLTRVVFGYATLTRNGRVGVKRTGSADTDTSFPTYPKRWVTVLDVGELWEMCTGPRNPSGVSGASDQDMYEYMKATGANPENVSSQDISASR</sequence>
<evidence type="ECO:0000259" key="9">
    <source>
        <dbReference type="Pfam" id="PF06814"/>
    </source>
</evidence>
<accession>A0A1Y5IG67</accession>
<feature type="chain" id="PRO_5012170050" evidence="8">
    <location>
        <begin position="28"/>
        <end position="936"/>
    </location>
</feature>
<feature type="region of interest" description="Disordered" evidence="6">
    <location>
        <begin position="719"/>
        <end position="749"/>
    </location>
</feature>
<protein>
    <submittedName>
        <fullName evidence="11">G protein-coupled seven transmembrane receptor</fullName>
    </submittedName>
</protein>
<keyword evidence="3 8" id="KW-0732">Signal</keyword>
<feature type="transmembrane region" description="Helical" evidence="7">
    <location>
        <begin position="366"/>
        <end position="390"/>
    </location>
</feature>
<feature type="transmembrane region" description="Helical" evidence="7">
    <location>
        <begin position="253"/>
        <end position="279"/>
    </location>
</feature>
<evidence type="ECO:0000256" key="1">
    <source>
        <dbReference type="ARBA" id="ARBA00004141"/>
    </source>
</evidence>
<dbReference type="Pfam" id="PF21904">
    <property type="entry name" value="CAND6-7_N"/>
    <property type="match status" value="1"/>
</dbReference>
<dbReference type="InterPro" id="IPR054103">
    <property type="entry name" value="CAND6-7_N"/>
</dbReference>
<reference evidence="11" key="1">
    <citation type="submission" date="2017-04" db="EMBL/GenBank/DDBJ databases">
        <title>Population genomics of picophytoplankton unveils novel chromosome hypervariability.</title>
        <authorList>
            <consortium name="DOE Joint Genome Institute"/>
            <person name="Blanc-Mathieu R."/>
            <person name="Krasovec M."/>
            <person name="Hebrard M."/>
            <person name="Yau S."/>
            <person name="Desgranges E."/>
            <person name="Martin J."/>
            <person name="Schackwitz W."/>
            <person name="Kuo A."/>
            <person name="Salin G."/>
            <person name="Donnadieu C."/>
            <person name="Desdevises Y."/>
            <person name="Sanchez-Ferandin S."/>
            <person name="Moreau H."/>
            <person name="Rivals E."/>
            <person name="Grigoriev I.V."/>
            <person name="Grimsley N."/>
            <person name="Eyre-Walker A."/>
            <person name="Piganeau G."/>
        </authorList>
    </citation>
    <scope>NUCLEOTIDE SEQUENCE [LARGE SCALE GENOMIC DNA]</scope>
    <source>
        <strain evidence="11">RCC 1115</strain>
    </source>
</reference>
<evidence type="ECO:0000256" key="5">
    <source>
        <dbReference type="ARBA" id="ARBA00023136"/>
    </source>
</evidence>
<organism evidence="11">
    <name type="scientific">Ostreococcus tauri</name>
    <name type="common">Marine green alga</name>
    <dbReference type="NCBI Taxonomy" id="70448"/>
    <lineage>
        <taxon>Eukaryota</taxon>
        <taxon>Viridiplantae</taxon>
        <taxon>Chlorophyta</taxon>
        <taxon>Mamiellophyceae</taxon>
        <taxon>Mamiellales</taxon>
        <taxon>Bathycoccaceae</taxon>
        <taxon>Ostreococcus</taxon>
    </lineage>
</organism>
<feature type="transmembrane region" description="Helical" evidence="7">
    <location>
        <begin position="217"/>
        <end position="241"/>
    </location>
</feature>
<feature type="signal peptide" evidence="8">
    <location>
        <begin position="1"/>
        <end position="27"/>
    </location>
</feature>
<dbReference type="PANTHER" id="PTHR21229:SF2">
    <property type="entry name" value="RE59932P"/>
    <property type="match status" value="1"/>
</dbReference>
<dbReference type="Pfam" id="PF06814">
    <property type="entry name" value="GOST_TM"/>
    <property type="match status" value="1"/>
</dbReference>
<name>A0A1Y5IG67_OSTTA</name>
<dbReference type="EMBL" id="KZ155777">
    <property type="protein sequence ID" value="OUS47637.1"/>
    <property type="molecule type" value="Genomic_DNA"/>
</dbReference>
<dbReference type="Proteomes" id="UP000195557">
    <property type="component" value="Unassembled WGS sequence"/>
</dbReference>
<dbReference type="GO" id="GO:0016020">
    <property type="term" value="C:membrane"/>
    <property type="evidence" value="ECO:0007669"/>
    <property type="project" value="UniProtKB-SubCell"/>
</dbReference>
<comment type="subcellular location">
    <subcellularLocation>
        <location evidence="1">Membrane</location>
        <topology evidence="1">Multi-pass membrane protein</topology>
    </subcellularLocation>
</comment>
<feature type="transmembrane region" description="Helical" evidence="7">
    <location>
        <begin position="291"/>
        <end position="309"/>
    </location>
</feature>
<feature type="transmembrane region" description="Helical" evidence="7">
    <location>
        <begin position="186"/>
        <end position="205"/>
    </location>
</feature>
<feature type="domain" description="CAND6/7 N-terminal" evidence="10">
    <location>
        <begin position="34"/>
        <end position="166"/>
    </location>
</feature>
<dbReference type="GO" id="GO:0005794">
    <property type="term" value="C:Golgi apparatus"/>
    <property type="evidence" value="ECO:0007669"/>
    <property type="project" value="TreeGrafter"/>
</dbReference>
<dbReference type="eggNOG" id="KOG2569">
    <property type="taxonomic scope" value="Eukaryota"/>
</dbReference>
<feature type="domain" description="GOST seven transmembrane" evidence="9">
    <location>
        <begin position="202"/>
        <end position="427"/>
    </location>
</feature>
<dbReference type="PANTHER" id="PTHR21229">
    <property type="entry name" value="LUNG SEVEN TRANSMEMBRANE RECEPTOR"/>
    <property type="match status" value="1"/>
</dbReference>
<evidence type="ECO:0000259" key="10">
    <source>
        <dbReference type="Pfam" id="PF21904"/>
    </source>
</evidence>
<dbReference type="InterPro" id="IPR009637">
    <property type="entry name" value="GPR107/GPR108-like"/>
</dbReference>
<keyword evidence="2 7" id="KW-0812">Transmembrane</keyword>
<proteinExistence type="predicted"/>
<evidence type="ECO:0000256" key="7">
    <source>
        <dbReference type="SAM" id="Phobius"/>
    </source>
</evidence>
<keyword evidence="5 7" id="KW-0472">Membrane</keyword>
<feature type="transmembrane region" description="Helical" evidence="7">
    <location>
        <begin position="321"/>
        <end position="345"/>
    </location>
</feature>
<dbReference type="AlphaFoldDB" id="A0A1Y5IG67"/>
<evidence type="ECO:0000256" key="8">
    <source>
        <dbReference type="SAM" id="SignalP"/>
    </source>
</evidence>
<gene>
    <name evidence="11" type="ORF">BE221DRAFT_91914</name>
</gene>